<gene>
    <name evidence="2" type="ORF">BDA96_10G247200</name>
</gene>
<reference evidence="2" key="2">
    <citation type="submission" date="2020-10" db="EMBL/GenBank/DDBJ databases">
        <authorList>
            <person name="Cooper E.A."/>
            <person name="Brenton Z.W."/>
            <person name="Flinn B.S."/>
            <person name="Jenkins J."/>
            <person name="Shu S."/>
            <person name="Flowers D."/>
            <person name="Luo F."/>
            <person name="Wang Y."/>
            <person name="Xia P."/>
            <person name="Barry K."/>
            <person name="Daum C."/>
            <person name="Lipzen A."/>
            <person name="Yoshinaga Y."/>
            <person name="Schmutz J."/>
            <person name="Saski C."/>
            <person name="Vermerris W."/>
            <person name="Kresovich S."/>
        </authorList>
    </citation>
    <scope>NUCLEOTIDE SEQUENCE</scope>
</reference>
<dbReference type="AlphaFoldDB" id="A0A921U1E6"/>
<proteinExistence type="predicted"/>
<feature type="compositionally biased region" description="Basic and acidic residues" evidence="1">
    <location>
        <begin position="116"/>
        <end position="143"/>
    </location>
</feature>
<sequence>MRPAVTGAPPAATGQRALWRLRCRFSPALPDEGLATPSAKRSRVESEPPFAVRLARSTGASRDRSSRSAAVRREDCSPGATRDRSRHPPRRPAAAPRPPSAAKIGRCSPSARPAAVRREPVPVHREAAVRREDRPPRDRRPSVQDRPPYTARPAAARRSPSTARTRETGRRAPSSSSVRAPSSTAPSSSAVRVRSCLREPCPEHQAPSCALKYA</sequence>
<feature type="compositionally biased region" description="Low complexity" evidence="1">
    <location>
        <begin position="144"/>
        <end position="163"/>
    </location>
</feature>
<feature type="compositionally biased region" description="Low complexity" evidence="1">
    <location>
        <begin position="171"/>
        <end position="194"/>
    </location>
</feature>
<reference evidence="2" key="1">
    <citation type="journal article" date="2019" name="BMC Genomics">
        <title>A new reference genome for Sorghum bicolor reveals high levels of sequence similarity between sweet and grain genotypes: implications for the genetics of sugar metabolism.</title>
        <authorList>
            <person name="Cooper E.A."/>
            <person name="Brenton Z.W."/>
            <person name="Flinn B.S."/>
            <person name="Jenkins J."/>
            <person name="Shu S."/>
            <person name="Flowers D."/>
            <person name="Luo F."/>
            <person name="Wang Y."/>
            <person name="Xia P."/>
            <person name="Barry K."/>
            <person name="Daum C."/>
            <person name="Lipzen A."/>
            <person name="Yoshinaga Y."/>
            <person name="Schmutz J."/>
            <person name="Saski C."/>
            <person name="Vermerris W."/>
            <person name="Kresovich S."/>
        </authorList>
    </citation>
    <scope>NUCLEOTIDE SEQUENCE</scope>
</reference>
<feature type="compositionally biased region" description="Basic and acidic residues" evidence="1">
    <location>
        <begin position="61"/>
        <end position="76"/>
    </location>
</feature>
<dbReference type="EMBL" id="CM027689">
    <property type="protein sequence ID" value="KAG0515067.1"/>
    <property type="molecule type" value="Genomic_DNA"/>
</dbReference>
<comment type="caution">
    <text evidence="2">The sequence shown here is derived from an EMBL/GenBank/DDBJ whole genome shotgun (WGS) entry which is preliminary data.</text>
</comment>
<accession>A0A921U1E6</accession>
<dbReference type="Proteomes" id="UP000807115">
    <property type="component" value="Chromosome 10"/>
</dbReference>
<evidence type="ECO:0000313" key="3">
    <source>
        <dbReference type="Proteomes" id="UP000807115"/>
    </source>
</evidence>
<feature type="region of interest" description="Disordered" evidence="1">
    <location>
        <begin position="29"/>
        <end position="214"/>
    </location>
</feature>
<evidence type="ECO:0000256" key="1">
    <source>
        <dbReference type="SAM" id="MobiDB-lite"/>
    </source>
</evidence>
<organism evidence="2 3">
    <name type="scientific">Sorghum bicolor</name>
    <name type="common">Sorghum</name>
    <name type="synonym">Sorghum vulgare</name>
    <dbReference type="NCBI Taxonomy" id="4558"/>
    <lineage>
        <taxon>Eukaryota</taxon>
        <taxon>Viridiplantae</taxon>
        <taxon>Streptophyta</taxon>
        <taxon>Embryophyta</taxon>
        <taxon>Tracheophyta</taxon>
        <taxon>Spermatophyta</taxon>
        <taxon>Magnoliopsida</taxon>
        <taxon>Liliopsida</taxon>
        <taxon>Poales</taxon>
        <taxon>Poaceae</taxon>
        <taxon>PACMAD clade</taxon>
        <taxon>Panicoideae</taxon>
        <taxon>Andropogonodae</taxon>
        <taxon>Andropogoneae</taxon>
        <taxon>Sorghinae</taxon>
        <taxon>Sorghum</taxon>
    </lineage>
</organism>
<protein>
    <submittedName>
        <fullName evidence="2">Uncharacterized protein</fullName>
    </submittedName>
</protein>
<name>A0A921U1E6_SORBI</name>
<evidence type="ECO:0000313" key="2">
    <source>
        <dbReference type="EMBL" id="KAG0515067.1"/>
    </source>
</evidence>